<evidence type="ECO:0000313" key="3">
    <source>
        <dbReference type="Proteomes" id="UP000621859"/>
    </source>
</evidence>
<accession>A0ABQ2PLZ8</accession>
<dbReference type="EMBL" id="BMLY01000003">
    <property type="protein sequence ID" value="GGP26622.1"/>
    <property type="molecule type" value="Genomic_DNA"/>
</dbReference>
<dbReference type="RefSeq" id="WP_188693870.1">
    <property type="nucleotide sequence ID" value="NZ_BMLY01000003.1"/>
</dbReference>
<name>A0ABQ2PLZ8_9NEIS</name>
<keyword evidence="3" id="KW-1185">Reference proteome</keyword>
<protein>
    <recommendedName>
        <fullName evidence="4">TIGR02117 family protein</fullName>
    </recommendedName>
</protein>
<sequence>MNQHTAPFTEIPASNWLLHRLLRGVMLAGVVLIGPVVIYLLMALVLGLLSVHRAYQPHKGDILIYLETNGVHTDLLLPAQNRQVDWTRRFAPTQTRSGLAPVATSAISIGWGDREFYLNTPNWADLNATTALYALSGLDTTLLHVSWGAMPASTSPQRVALRLSPQNYLRLAAFIEQSIRRNDQGNAIWLPGKGYGGADAFYEATGHYSVIQTCNEWVRQGLDAAGVRVPWWSPFDKALFWQLQH</sequence>
<comment type="caution">
    <text evidence="2">The sequence shown here is derived from an EMBL/GenBank/DDBJ whole genome shotgun (WGS) entry which is preliminary data.</text>
</comment>
<proteinExistence type="predicted"/>
<gene>
    <name evidence="2" type="ORF">GCM10010971_24410</name>
</gene>
<dbReference type="InterPro" id="IPR011727">
    <property type="entry name" value="CHP02117"/>
</dbReference>
<keyword evidence="1" id="KW-0472">Membrane</keyword>
<reference evidence="3" key="1">
    <citation type="journal article" date="2019" name="Int. J. Syst. Evol. Microbiol.">
        <title>The Global Catalogue of Microorganisms (GCM) 10K type strain sequencing project: providing services to taxonomists for standard genome sequencing and annotation.</title>
        <authorList>
            <consortium name="The Broad Institute Genomics Platform"/>
            <consortium name="The Broad Institute Genome Sequencing Center for Infectious Disease"/>
            <person name="Wu L."/>
            <person name="Ma J."/>
        </authorList>
    </citation>
    <scope>NUCLEOTIDE SEQUENCE [LARGE SCALE GENOMIC DNA]</scope>
    <source>
        <strain evidence="3">CGMCC 1.8860</strain>
    </source>
</reference>
<feature type="transmembrane region" description="Helical" evidence="1">
    <location>
        <begin position="25"/>
        <end position="49"/>
    </location>
</feature>
<dbReference type="NCBIfam" id="TIGR02117">
    <property type="entry name" value="chp_urease_rgn"/>
    <property type="match status" value="1"/>
</dbReference>
<organism evidence="2 3">
    <name type="scientific">Silvimonas amylolytica</name>
    <dbReference type="NCBI Taxonomy" id="449663"/>
    <lineage>
        <taxon>Bacteria</taxon>
        <taxon>Pseudomonadati</taxon>
        <taxon>Pseudomonadota</taxon>
        <taxon>Betaproteobacteria</taxon>
        <taxon>Neisseriales</taxon>
        <taxon>Chitinibacteraceae</taxon>
        <taxon>Silvimonas</taxon>
    </lineage>
</organism>
<dbReference type="Pfam" id="PF09601">
    <property type="entry name" value="DUF2459"/>
    <property type="match status" value="1"/>
</dbReference>
<evidence type="ECO:0000313" key="2">
    <source>
        <dbReference type="EMBL" id="GGP26622.1"/>
    </source>
</evidence>
<dbReference type="Proteomes" id="UP000621859">
    <property type="component" value="Unassembled WGS sequence"/>
</dbReference>
<evidence type="ECO:0000256" key="1">
    <source>
        <dbReference type="SAM" id="Phobius"/>
    </source>
</evidence>
<evidence type="ECO:0008006" key="4">
    <source>
        <dbReference type="Google" id="ProtNLM"/>
    </source>
</evidence>
<keyword evidence="1" id="KW-0812">Transmembrane</keyword>
<keyword evidence="1" id="KW-1133">Transmembrane helix</keyword>